<accession>A0ABS3YU48</accession>
<sequence length="419" mass="48764">MTIPGILFYSIIFIFILFRLTRRNVPLTVTEVALAFLFKVVMGCLYGYIYLHYYNGDDTWLYHNYSPGELEKLKHDTGRFFMELLPAESFAKAGGSFWHKVSVYILTLENDGIIKMLSIADIFSGGNYYINVVFFNFILFWGHYWLFSFFVKEFPDKRKPLLWLIFFFPPLVFWLSGIRGDGLLLFFTSLLLLQFRRLLYEHKKRQVVYCIIGAIGVIIYRSQVLLLLIPALLAWSIVVKFNRKPVVTFLWVYCISGLLFFATSWVSPAKNLPGMIMERQHQFLQLKGTRFPLDSLQPTVTSYARVLPQAVSHTFFRPYVWEAKGALQIMTAAEIIFCWLLVFLAIIKRDIHSKQTLQKPLILFCLAFSITLYIFIGYVIPFPGAIVRYKAIPELLLLSVAVICTNWSQPEKINKNLYI</sequence>
<feature type="transmembrane region" description="Helical" evidence="1">
    <location>
        <begin position="246"/>
        <end position="267"/>
    </location>
</feature>
<dbReference type="EMBL" id="JAGHKO010000002">
    <property type="protein sequence ID" value="MBO9201369.1"/>
    <property type="molecule type" value="Genomic_DNA"/>
</dbReference>
<protein>
    <recommendedName>
        <fullName evidence="4">Glycosyltransferase RgtA/B/C/D-like domain-containing protein</fullName>
    </recommendedName>
</protein>
<evidence type="ECO:0008006" key="4">
    <source>
        <dbReference type="Google" id="ProtNLM"/>
    </source>
</evidence>
<feature type="transmembrane region" description="Helical" evidence="1">
    <location>
        <begin position="325"/>
        <end position="347"/>
    </location>
</feature>
<feature type="transmembrane region" description="Helical" evidence="1">
    <location>
        <begin position="6"/>
        <end position="21"/>
    </location>
</feature>
<reference evidence="2 3" key="1">
    <citation type="submission" date="2021-03" db="EMBL/GenBank/DDBJ databases">
        <title>Assistant Professor.</title>
        <authorList>
            <person name="Huq M.A."/>
        </authorList>
    </citation>
    <scope>NUCLEOTIDE SEQUENCE [LARGE SCALE GENOMIC DNA]</scope>
    <source>
        <strain evidence="2 3">MAH-29</strain>
    </source>
</reference>
<dbReference type="Proteomes" id="UP000677244">
    <property type="component" value="Unassembled WGS sequence"/>
</dbReference>
<organism evidence="2 3">
    <name type="scientific">Niastella soli</name>
    <dbReference type="NCBI Taxonomy" id="2821487"/>
    <lineage>
        <taxon>Bacteria</taxon>
        <taxon>Pseudomonadati</taxon>
        <taxon>Bacteroidota</taxon>
        <taxon>Chitinophagia</taxon>
        <taxon>Chitinophagales</taxon>
        <taxon>Chitinophagaceae</taxon>
        <taxon>Niastella</taxon>
    </lineage>
</organism>
<comment type="caution">
    <text evidence="2">The sequence shown here is derived from an EMBL/GenBank/DDBJ whole genome shotgun (WGS) entry which is preliminary data.</text>
</comment>
<dbReference type="RefSeq" id="WP_209139418.1">
    <property type="nucleotide sequence ID" value="NZ_JAGHKO010000002.1"/>
</dbReference>
<name>A0ABS3YU48_9BACT</name>
<keyword evidence="1" id="KW-0812">Transmembrane</keyword>
<proteinExistence type="predicted"/>
<feature type="transmembrane region" description="Helical" evidence="1">
    <location>
        <begin position="359"/>
        <end position="380"/>
    </location>
</feature>
<evidence type="ECO:0000313" key="3">
    <source>
        <dbReference type="Proteomes" id="UP000677244"/>
    </source>
</evidence>
<keyword evidence="3" id="KW-1185">Reference proteome</keyword>
<evidence type="ECO:0000313" key="2">
    <source>
        <dbReference type="EMBL" id="MBO9201369.1"/>
    </source>
</evidence>
<feature type="transmembrane region" description="Helical" evidence="1">
    <location>
        <begin position="33"/>
        <end position="51"/>
    </location>
</feature>
<feature type="transmembrane region" description="Helical" evidence="1">
    <location>
        <begin position="128"/>
        <end position="149"/>
    </location>
</feature>
<feature type="transmembrane region" description="Helical" evidence="1">
    <location>
        <begin position="161"/>
        <end position="186"/>
    </location>
</feature>
<keyword evidence="1" id="KW-0472">Membrane</keyword>
<evidence type="ECO:0000256" key="1">
    <source>
        <dbReference type="SAM" id="Phobius"/>
    </source>
</evidence>
<feature type="transmembrane region" description="Helical" evidence="1">
    <location>
        <begin position="206"/>
        <end position="234"/>
    </location>
</feature>
<keyword evidence="1" id="KW-1133">Transmembrane helix</keyword>
<gene>
    <name evidence="2" type="ORF">J7I42_13900</name>
</gene>